<organism evidence="2 3">
    <name type="scientific">Striga asiatica</name>
    <name type="common">Asiatic witchweed</name>
    <name type="synonym">Buchnera asiatica</name>
    <dbReference type="NCBI Taxonomy" id="4170"/>
    <lineage>
        <taxon>Eukaryota</taxon>
        <taxon>Viridiplantae</taxon>
        <taxon>Streptophyta</taxon>
        <taxon>Embryophyta</taxon>
        <taxon>Tracheophyta</taxon>
        <taxon>Spermatophyta</taxon>
        <taxon>Magnoliopsida</taxon>
        <taxon>eudicotyledons</taxon>
        <taxon>Gunneridae</taxon>
        <taxon>Pentapetalae</taxon>
        <taxon>asterids</taxon>
        <taxon>lamiids</taxon>
        <taxon>Lamiales</taxon>
        <taxon>Orobanchaceae</taxon>
        <taxon>Buchnereae</taxon>
        <taxon>Striga</taxon>
    </lineage>
</organism>
<dbReference type="Gene3D" id="1.20.1280.50">
    <property type="match status" value="1"/>
</dbReference>
<dbReference type="Proteomes" id="UP000325081">
    <property type="component" value="Unassembled WGS sequence"/>
</dbReference>
<dbReference type="EMBL" id="BKCP01005405">
    <property type="protein sequence ID" value="GER37816.1"/>
    <property type="molecule type" value="Genomic_DNA"/>
</dbReference>
<dbReference type="OrthoDB" id="904489at2759"/>
<dbReference type="Pfam" id="PF00646">
    <property type="entry name" value="F-box"/>
    <property type="match status" value="1"/>
</dbReference>
<protein>
    <submittedName>
        <fullName evidence="2">FBD-associated F-box protein</fullName>
    </submittedName>
</protein>
<evidence type="ECO:0000313" key="2">
    <source>
        <dbReference type="EMBL" id="GER37816.1"/>
    </source>
</evidence>
<dbReference type="AlphaFoldDB" id="A0A5A7PYR5"/>
<gene>
    <name evidence="2" type="ORF">STAS_14255</name>
</gene>
<accession>A0A5A7PYR5</accession>
<dbReference type="InterPro" id="IPR053781">
    <property type="entry name" value="F-box_AtFBL13-like"/>
</dbReference>
<dbReference type="InterPro" id="IPR055357">
    <property type="entry name" value="LRR_At1g61320_AtMIF1"/>
</dbReference>
<dbReference type="PROSITE" id="PS50181">
    <property type="entry name" value="FBOX"/>
    <property type="match status" value="1"/>
</dbReference>
<dbReference type="InterPro" id="IPR036047">
    <property type="entry name" value="F-box-like_dom_sf"/>
</dbReference>
<dbReference type="CDD" id="cd22160">
    <property type="entry name" value="F-box_AtFBL13-like"/>
    <property type="match status" value="1"/>
</dbReference>
<dbReference type="PANTHER" id="PTHR34145">
    <property type="entry name" value="OS02G0105600 PROTEIN"/>
    <property type="match status" value="1"/>
</dbReference>
<dbReference type="SMART" id="SM00256">
    <property type="entry name" value="FBOX"/>
    <property type="match status" value="1"/>
</dbReference>
<dbReference type="Pfam" id="PF23622">
    <property type="entry name" value="LRR_At1g61320_AtMIF1"/>
    <property type="match status" value="1"/>
</dbReference>
<keyword evidence="3" id="KW-1185">Reference proteome</keyword>
<comment type="caution">
    <text evidence="2">The sequence shown here is derived from an EMBL/GenBank/DDBJ whole genome shotgun (WGS) entry which is preliminary data.</text>
</comment>
<sequence length="479" mass="54968">MTSTTPLGLSTWFALLAYQVSVFALSYRISSSFLSTTTRRRRLSIDELPDSILISIFDRLPVKDAIRTCVLSRRWANLYKSVIHLDLRCHHLVCRPYSRTWIRVMLQRLDLDDYPEPIGFFRCLKIAGIAPKYFRSRKWLENQQPHLLLLPVQDVLRTLRAIRLRPLGIRNSSSNAAASIIRTRAVARFPAATTFPRLAASPTWSSNPQLLTPTPQVGPFRFLAESSPAGGGLPRVPPVRCAPSYSTLRFCGAHIRLECLVIEMCAGVKEMRFHAASLVSIEFHNRKPVVFVFHHVPRLQTLHVITCDIDMIRVHLDDPTNTFSNLRRLRLRLDRTAYKYMIVRMIPFLKMCPVLHEFRLDTEIVYNDGPMMKMLSSDTLIHTELKKVEINGFCGTKNKIEFASCILENATSLEQMQISRCPRCDIGGNQHWWMHKSEWSQETCEKILKLVNGQKVSKSARVIIQHVPSYDDDTLADRL</sequence>
<dbReference type="InterPro" id="IPR001810">
    <property type="entry name" value="F-box_dom"/>
</dbReference>
<evidence type="ECO:0000313" key="3">
    <source>
        <dbReference type="Proteomes" id="UP000325081"/>
    </source>
</evidence>
<dbReference type="PANTHER" id="PTHR34145:SF28">
    <property type="entry name" value="F-BOX DOMAIN-CONTAINING PROTEIN"/>
    <property type="match status" value="1"/>
</dbReference>
<proteinExistence type="predicted"/>
<evidence type="ECO:0000259" key="1">
    <source>
        <dbReference type="PROSITE" id="PS50181"/>
    </source>
</evidence>
<name>A0A5A7PYR5_STRAF</name>
<dbReference type="SUPFAM" id="SSF81383">
    <property type="entry name" value="F-box domain"/>
    <property type="match status" value="1"/>
</dbReference>
<reference evidence="3" key="1">
    <citation type="journal article" date="2019" name="Curr. Biol.">
        <title>Genome Sequence of Striga asiatica Provides Insight into the Evolution of Plant Parasitism.</title>
        <authorList>
            <person name="Yoshida S."/>
            <person name="Kim S."/>
            <person name="Wafula E.K."/>
            <person name="Tanskanen J."/>
            <person name="Kim Y.M."/>
            <person name="Honaas L."/>
            <person name="Yang Z."/>
            <person name="Spallek T."/>
            <person name="Conn C.E."/>
            <person name="Ichihashi Y."/>
            <person name="Cheong K."/>
            <person name="Cui S."/>
            <person name="Der J.P."/>
            <person name="Gundlach H."/>
            <person name="Jiao Y."/>
            <person name="Hori C."/>
            <person name="Ishida J.K."/>
            <person name="Kasahara H."/>
            <person name="Kiba T."/>
            <person name="Kim M.S."/>
            <person name="Koo N."/>
            <person name="Laohavisit A."/>
            <person name="Lee Y.H."/>
            <person name="Lumba S."/>
            <person name="McCourt P."/>
            <person name="Mortimer J.C."/>
            <person name="Mutuku J.M."/>
            <person name="Nomura T."/>
            <person name="Sasaki-Sekimoto Y."/>
            <person name="Seto Y."/>
            <person name="Wang Y."/>
            <person name="Wakatake T."/>
            <person name="Sakakibara H."/>
            <person name="Demura T."/>
            <person name="Yamaguchi S."/>
            <person name="Yoneyama K."/>
            <person name="Manabe R.I."/>
            <person name="Nelson D.C."/>
            <person name="Schulman A.H."/>
            <person name="Timko M.P."/>
            <person name="dePamphilis C.W."/>
            <person name="Choi D."/>
            <person name="Shirasu K."/>
        </authorList>
    </citation>
    <scope>NUCLEOTIDE SEQUENCE [LARGE SCALE GENOMIC DNA]</scope>
    <source>
        <strain evidence="3">cv. UVA1</strain>
    </source>
</reference>
<feature type="domain" description="F-box" evidence="1">
    <location>
        <begin position="42"/>
        <end position="104"/>
    </location>
</feature>
<dbReference type="InterPro" id="IPR053772">
    <property type="entry name" value="At1g61320/At1g61330-like"/>
</dbReference>